<dbReference type="RefSeq" id="WP_113646792.1">
    <property type="nucleotide sequence ID" value="NZ_QMHN01000002.1"/>
</dbReference>
<dbReference type="PANTHER" id="PTHR37299:SF1">
    <property type="entry name" value="STAGE 0 SPORULATION PROTEIN A HOMOLOG"/>
    <property type="match status" value="1"/>
</dbReference>
<dbReference type="Gene3D" id="3.40.50.2300">
    <property type="match status" value="1"/>
</dbReference>
<dbReference type="InterPro" id="IPR046947">
    <property type="entry name" value="LytR-like"/>
</dbReference>
<evidence type="ECO:0000313" key="5">
    <source>
        <dbReference type="Proteomes" id="UP000284120"/>
    </source>
</evidence>
<dbReference type="Pfam" id="PF00072">
    <property type="entry name" value="Response_reg"/>
    <property type="match status" value="1"/>
</dbReference>
<keyword evidence="5" id="KW-1185">Reference proteome</keyword>
<comment type="caution">
    <text evidence="4">The sequence shown here is derived from an EMBL/GenBank/DDBJ whole genome shotgun (WGS) entry which is preliminary data.</text>
</comment>
<accession>A0A3S3PUE5</accession>
<dbReference type="Proteomes" id="UP000284120">
    <property type="component" value="Unassembled WGS sequence"/>
</dbReference>
<sequence length="237" mass="26943">MKEKLTCAIIDDDSLDRLAIETEINLLQKLKIVGSFGNPIEALSAFKNTMPDILFLDIDMPELNGLDLVRCIGDLNSINVIISSHPEYALEGFQLNVFDFILKPLETDRFEHTVKRIYDFAQLRYKAEAYDVLFENEKIIFKEGHNQVSINANEVVYLEAYGDYTKIVTDKKDHLTLTTLGSFLESLPEGKFKRIHRSYVVPTSRISTCAAKALTLMNGVVLPIGKTYLKETKQVFK</sequence>
<evidence type="ECO:0000313" key="4">
    <source>
        <dbReference type="EMBL" id="RWU08267.1"/>
    </source>
</evidence>
<organism evidence="4 5">
    <name type="scientific">Pedobacter chitinilyticus</name>
    <dbReference type="NCBI Taxonomy" id="2233776"/>
    <lineage>
        <taxon>Bacteria</taxon>
        <taxon>Pseudomonadati</taxon>
        <taxon>Bacteroidota</taxon>
        <taxon>Sphingobacteriia</taxon>
        <taxon>Sphingobacteriales</taxon>
        <taxon>Sphingobacteriaceae</taxon>
        <taxon>Pedobacter</taxon>
    </lineage>
</organism>
<dbReference type="GO" id="GO:0000156">
    <property type="term" value="F:phosphorelay response regulator activity"/>
    <property type="evidence" value="ECO:0007669"/>
    <property type="project" value="InterPro"/>
</dbReference>
<dbReference type="InterPro" id="IPR007492">
    <property type="entry name" value="LytTR_DNA-bd_dom"/>
</dbReference>
<protein>
    <submittedName>
        <fullName evidence="4">Response regulator transcription factor</fullName>
    </submittedName>
</protein>
<dbReference type="OrthoDB" id="2168082at2"/>
<reference evidence="4 5" key="1">
    <citation type="submission" date="2018-06" db="EMBL/GenBank/DDBJ databases">
        <title>Pedobacter endophyticus sp. nov., an endophytic bacterium isolated from a leaf of Triticum aestivum.</title>
        <authorList>
            <person name="Zhang L."/>
        </authorList>
    </citation>
    <scope>NUCLEOTIDE SEQUENCE [LARGE SCALE GENOMIC DNA]</scope>
    <source>
        <strain evidence="4 5">CM134L-2</strain>
    </source>
</reference>
<dbReference type="PROSITE" id="PS50930">
    <property type="entry name" value="HTH_LYTTR"/>
    <property type="match status" value="1"/>
</dbReference>
<evidence type="ECO:0000259" key="3">
    <source>
        <dbReference type="PROSITE" id="PS50930"/>
    </source>
</evidence>
<dbReference type="Pfam" id="PF04397">
    <property type="entry name" value="LytTR"/>
    <property type="match status" value="1"/>
</dbReference>
<evidence type="ECO:0000259" key="2">
    <source>
        <dbReference type="PROSITE" id="PS50110"/>
    </source>
</evidence>
<dbReference type="PROSITE" id="PS50110">
    <property type="entry name" value="RESPONSE_REGULATORY"/>
    <property type="match status" value="1"/>
</dbReference>
<dbReference type="AlphaFoldDB" id="A0A3S3PUE5"/>
<gene>
    <name evidence="4" type="ORF">DPV69_07775</name>
</gene>
<dbReference type="GO" id="GO:0003677">
    <property type="term" value="F:DNA binding"/>
    <property type="evidence" value="ECO:0007669"/>
    <property type="project" value="InterPro"/>
</dbReference>
<dbReference type="InterPro" id="IPR011006">
    <property type="entry name" value="CheY-like_superfamily"/>
</dbReference>
<dbReference type="PANTHER" id="PTHR37299">
    <property type="entry name" value="TRANSCRIPTIONAL REGULATOR-RELATED"/>
    <property type="match status" value="1"/>
</dbReference>
<feature type="domain" description="Response regulatory" evidence="2">
    <location>
        <begin position="6"/>
        <end position="118"/>
    </location>
</feature>
<dbReference type="InterPro" id="IPR001789">
    <property type="entry name" value="Sig_transdc_resp-reg_receiver"/>
</dbReference>
<proteinExistence type="predicted"/>
<dbReference type="SMART" id="SM00850">
    <property type="entry name" value="LytTR"/>
    <property type="match status" value="1"/>
</dbReference>
<feature type="modified residue" description="4-aspartylphosphate" evidence="1">
    <location>
        <position position="57"/>
    </location>
</feature>
<dbReference type="Gene3D" id="2.40.50.1020">
    <property type="entry name" value="LytTr DNA-binding domain"/>
    <property type="match status" value="1"/>
</dbReference>
<dbReference type="SUPFAM" id="SSF52172">
    <property type="entry name" value="CheY-like"/>
    <property type="match status" value="1"/>
</dbReference>
<dbReference type="SMART" id="SM00448">
    <property type="entry name" value="REC"/>
    <property type="match status" value="1"/>
</dbReference>
<name>A0A3S3PUE5_9SPHI</name>
<evidence type="ECO:0000256" key="1">
    <source>
        <dbReference type="PROSITE-ProRule" id="PRU00169"/>
    </source>
</evidence>
<feature type="domain" description="HTH LytTR-type" evidence="3">
    <location>
        <begin position="139"/>
        <end position="237"/>
    </location>
</feature>
<keyword evidence="1" id="KW-0597">Phosphoprotein</keyword>
<dbReference type="EMBL" id="SAYW01000002">
    <property type="protein sequence ID" value="RWU08267.1"/>
    <property type="molecule type" value="Genomic_DNA"/>
</dbReference>